<name>A0A5J6SU99_9BACI</name>
<dbReference type="KEGG" id="psyo:PB01_09880"/>
<keyword evidence="1" id="KW-1133">Transmembrane helix</keyword>
<dbReference type="EMBL" id="CP031223">
    <property type="protein sequence ID" value="QFG01160.1"/>
    <property type="molecule type" value="Genomic_DNA"/>
</dbReference>
<feature type="transmembrane region" description="Helical" evidence="1">
    <location>
        <begin position="30"/>
        <end position="51"/>
    </location>
</feature>
<evidence type="ECO:0000256" key="1">
    <source>
        <dbReference type="SAM" id="Phobius"/>
    </source>
</evidence>
<evidence type="ECO:0000313" key="2">
    <source>
        <dbReference type="EMBL" id="QFG01160.1"/>
    </source>
</evidence>
<dbReference type="AlphaFoldDB" id="A0A5J6SU99"/>
<accession>A0A5J6SU99</accession>
<keyword evidence="3" id="KW-1185">Reference proteome</keyword>
<organism evidence="2 3">
    <name type="scientific">Psychrobacillus glaciei</name>
    <dbReference type="NCBI Taxonomy" id="2283160"/>
    <lineage>
        <taxon>Bacteria</taxon>
        <taxon>Bacillati</taxon>
        <taxon>Bacillota</taxon>
        <taxon>Bacilli</taxon>
        <taxon>Bacillales</taxon>
        <taxon>Bacillaceae</taxon>
        <taxon>Psychrobacillus</taxon>
    </lineage>
</organism>
<dbReference type="OrthoDB" id="5360192at2"/>
<dbReference type="InterPro" id="IPR021257">
    <property type="entry name" value="DUF2809"/>
</dbReference>
<feature type="transmembrane region" description="Helical" evidence="1">
    <location>
        <begin position="88"/>
        <end position="116"/>
    </location>
</feature>
<evidence type="ECO:0000313" key="3">
    <source>
        <dbReference type="Proteomes" id="UP000325517"/>
    </source>
</evidence>
<feature type="transmembrane region" description="Helical" evidence="1">
    <location>
        <begin position="58"/>
        <end position="76"/>
    </location>
</feature>
<reference evidence="2 3" key="1">
    <citation type="submission" date="2018-07" db="EMBL/GenBank/DDBJ databases">
        <title>Complete genome sequence of Psychrobacillus sp. PB01, isolated from iceberg, and comparative genome analysis of Psychrobacillus strains.</title>
        <authorList>
            <person name="Lee P.C."/>
        </authorList>
    </citation>
    <scope>NUCLEOTIDE SEQUENCE [LARGE SCALE GENOMIC DNA]</scope>
    <source>
        <strain evidence="2 3">PB01</strain>
    </source>
</reference>
<sequence>MRIVYMFAVVITILLGLSSRKYSQSLLPFVAQNAGDVMWAMMVYFGFRFLLVRKSLLTAIWLSFSFSFGIEISQLYQAEWINQIRNTLLGALILGIGFLEVDLIRYAVGIMFATVLDKMLPVLIHQRYIKRIAE</sequence>
<proteinExistence type="predicted"/>
<gene>
    <name evidence="2" type="ORF">PB01_09880</name>
</gene>
<keyword evidence="1" id="KW-0472">Membrane</keyword>
<keyword evidence="1" id="KW-0812">Transmembrane</keyword>
<dbReference type="Pfam" id="PF10990">
    <property type="entry name" value="DUF2809"/>
    <property type="match status" value="1"/>
</dbReference>
<dbReference type="Proteomes" id="UP000325517">
    <property type="component" value="Chromosome"/>
</dbReference>
<protein>
    <submittedName>
        <fullName evidence="2">DUF2809 domain-containing protein</fullName>
    </submittedName>
</protein>